<dbReference type="Gramene" id="OE9A049211T1">
    <property type="protein sequence ID" value="OE9A049211C1"/>
    <property type="gene ID" value="OE9A049211"/>
</dbReference>
<organism evidence="9 10">
    <name type="scientific">Olea europaea subsp. europaea</name>
    <dbReference type="NCBI Taxonomy" id="158383"/>
    <lineage>
        <taxon>Eukaryota</taxon>
        <taxon>Viridiplantae</taxon>
        <taxon>Streptophyta</taxon>
        <taxon>Embryophyta</taxon>
        <taxon>Tracheophyta</taxon>
        <taxon>Spermatophyta</taxon>
        <taxon>Magnoliopsida</taxon>
        <taxon>eudicotyledons</taxon>
        <taxon>Gunneridae</taxon>
        <taxon>Pentapetalae</taxon>
        <taxon>asterids</taxon>
        <taxon>lamiids</taxon>
        <taxon>Lamiales</taxon>
        <taxon>Oleaceae</taxon>
        <taxon>Oleeae</taxon>
        <taxon>Olea</taxon>
    </lineage>
</organism>
<evidence type="ECO:0000256" key="6">
    <source>
        <dbReference type="SAM" id="SignalP"/>
    </source>
</evidence>
<dbReference type="CDD" id="cd23509">
    <property type="entry name" value="Gnk2-like"/>
    <property type="match status" value="2"/>
</dbReference>
<keyword evidence="3 6" id="KW-0732">Signal</keyword>
<dbReference type="PROSITE" id="PS51473">
    <property type="entry name" value="GNK2"/>
    <property type="match status" value="2"/>
</dbReference>
<dbReference type="InterPro" id="IPR038408">
    <property type="entry name" value="GNK2_sf"/>
</dbReference>
<protein>
    <recommendedName>
        <fullName evidence="7">Gnk2-homologous domain-containing protein</fullName>
    </recommendedName>
</protein>
<dbReference type="InterPro" id="IPR050581">
    <property type="entry name" value="CRR_secretory_protein"/>
</dbReference>
<dbReference type="InterPro" id="IPR002902">
    <property type="entry name" value="GNK2"/>
</dbReference>
<sequence length="281" mass="31330">MESCQLILIAFLFLRSLSYADYSNGDRGSMCTAGKDNSTWNNAVQHNLNSVFNALELNVNLHNGFYTDTAGEKSDKIFGLIQCRGDVSASNCANCTRESFKLAAEHCDRSKSATIWQKWCFLQYSNQSFFGVWEKSAMATYDDTDVDDPFVASKGLAMMGTLVSGTPKEPLMFAVSELDVGRSGKRYGMAQCTRDLSRSDCGKCLDYLLTSFGTTTGHKREWEAYGLGCSMWYSNYRFYFNFSTPKNAGLGSPLNAAQGRWTGRFEVGIMTLITMAFLMFL</sequence>
<evidence type="ECO:0000256" key="1">
    <source>
        <dbReference type="ARBA" id="ARBA00004613"/>
    </source>
</evidence>
<dbReference type="Gene3D" id="3.30.430.20">
    <property type="entry name" value="Gnk2 domain, C-X8-C-X2-C motif"/>
    <property type="match status" value="2"/>
</dbReference>
<feature type="signal peptide" evidence="6">
    <location>
        <begin position="1"/>
        <end position="20"/>
    </location>
</feature>
<reference evidence="9 10" key="1">
    <citation type="submission" date="2019-12" db="EMBL/GenBank/DDBJ databases">
        <authorList>
            <person name="Alioto T."/>
            <person name="Alioto T."/>
            <person name="Gomez Garrido J."/>
        </authorList>
    </citation>
    <scope>NUCLEOTIDE SEQUENCE [LARGE SCALE GENOMIC DNA]</scope>
</reference>
<dbReference type="Pfam" id="PF01657">
    <property type="entry name" value="Stress-antifung"/>
    <property type="match status" value="2"/>
</dbReference>
<dbReference type="EMBL" id="CACTIH010009155">
    <property type="protein sequence ID" value="CAA3026269.1"/>
    <property type="molecule type" value="Genomic_DNA"/>
</dbReference>
<comment type="similarity">
    <text evidence="5">Belongs to the cysteine-rich repeat secretory protein family.</text>
</comment>
<evidence type="ECO:0000313" key="9">
    <source>
        <dbReference type="EMBL" id="CAA3026269.1"/>
    </source>
</evidence>
<dbReference type="Proteomes" id="UP000594638">
    <property type="component" value="Unassembled WGS sequence"/>
</dbReference>
<dbReference type="OrthoDB" id="1933521at2759"/>
<comment type="subcellular location">
    <subcellularLocation>
        <location evidence="1">Secreted</location>
    </subcellularLocation>
</comment>
<evidence type="ECO:0000256" key="5">
    <source>
        <dbReference type="ARBA" id="ARBA00038515"/>
    </source>
</evidence>
<evidence type="ECO:0000259" key="7">
    <source>
        <dbReference type="PROSITE" id="PS51473"/>
    </source>
</evidence>
<proteinExistence type="inferred from homology"/>
<dbReference type="PANTHER" id="PTHR32411">
    <property type="entry name" value="CYSTEINE-RICH REPEAT SECRETORY PROTEIN 38-RELATED"/>
    <property type="match status" value="1"/>
</dbReference>
<evidence type="ECO:0000256" key="3">
    <source>
        <dbReference type="ARBA" id="ARBA00022729"/>
    </source>
</evidence>
<evidence type="ECO:0000313" key="8">
    <source>
        <dbReference type="EMBL" id="CAA2985962.1"/>
    </source>
</evidence>
<comment type="caution">
    <text evidence="9">The sequence shown here is derived from an EMBL/GenBank/DDBJ whole genome shotgun (WGS) entry which is preliminary data.</text>
</comment>
<accession>A0A8S0V645</accession>
<evidence type="ECO:0000313" key="10">
    <source>
        <dbReference type="Proteomes" id="UP000594638"/>
    </source>
</evidence>
<keyword evidence="10" id="KW-1185">Reference proteome</keyword>
<feature type="chain" id="PRO_5036434180" description="Gnk2-homologous domain-containing protein" evidence="6">
    <location>
        <begin position="21"/>
        <end position="281"/>
    </location>
</feature>
<keyword evidence="4" id="KW-0677">Repeat</keyword>
<feature type="domain" description="Gnk2-homologous" evidence="7">
    <location>
        <begin position="133"/>
        <end position="238"/>
    </location>
</feature>
<keyword evidence="2" id="KW-0964">Secreted</keyword>
<dbReference type="AlphaFoldDB" id="A0A8S0V645"/>
<evidence type="ECO:0000256" key="4">
    <source>
        <dbReference type="ARBA" id="ARBA00022737"/>
    </source>
</evidence>
<feature type="domain" description="Gnk2-homologous" evidence="7">
    <location>
        <begin position="26"/>
        <end position="129"/>
    </location>
</feature>
<name>A0A8S0V645_OLEEU</name>
<dbReference type="Gramene" id="OE9A071622T1">
    <property type="protein sequence ID" value="OE9A071622C1"/>
    <property type="gene ID" value="OE9A071622"/>
</dbReference>
<dbReference type="EMBL" id="CACTIH010003835">
    <property type="protein sequence ID" value="CAA2985962.1"/>
    <property type="molecule type" value="Genomic_DNA"/>
</dbReference>
<evidence type="ECO:0000256" key="2">
    <source>
        <dbReference type="ARBA" id="ARBA00022525"/>
    </source>
</evidence>
<gene>
    <name evidence="9" type="ORF">OLEA9_A049211</name>
    <name evidence="8" type="ORF">OLEA9_A071622</name>
</gene>
<dbReference type="PANTHER" id="PTHR32411:SF51">
    <property type="entry name" value="GNK2-HOMOLOGOUS DOMAIN-CONTAINING PROTEIN"/>
    <property type="match status" value="1"/>
</dbReference>
<dbReference type="GO" id="GO:0005576">
    <property type="term" value="C:extracellular region"/>
    <property type="evidence" value="ECO:0007669"/>
    <property type="project" value="UniProtKB-SubCell"/>
</dbReference>